<dbReference type="AlphaFoldDB" id="A0AAD6MUT8"/>
<dbReference type="Proteomes" id="UP001215712">
    <property type="component" value="Unassembled WGS sequence"/>
</dbReference>
<evidence type="ECO:0000313" key="1">
    <source>
        <dbReference type="EMBL" id="KAJ5719815.1"/>
    </source>
</evidence>
<dbReference type="EMBL" id="JAQJAN010000010">
    <property type="protein sequence ID" value="KAJ5719815.1"/>
    <property type="molecule type" value="Genomic_DNA"/>
</dbReference>
<proteinExistence type="predicted"/>
<name>A0AAD6MUT8_9EURO</name>
<reference evidence="1" key="2">
    <citation type="submission" date="2023-01" db="EMBL/GenBank/DDBJ databases">
        <authorList>
            <person name="Petersen C."/>
        </authorList>
    </citation>
    <scope>NUCLEOTIDE SEQUENCE</scope>
    <source>
        <strain evidence="1">IBT 17514</strain>
    </source>
</reference>
<reference evidence="1" key="1">
    <citation type="journal article" date="2023" name="IMA Fungus">
        <title>Comparative genomic study of the Penicillium genus elucidates a diverse pangenome and 15 lateral gene transfer events.</title>
        <authorList>
            <person name="Petersen C."/>
            <person name="Sorensen T."/>
            <person name="Nielsen M.R."/>
            <person name="Sondergaard T.E."/>
            <person name="Sorensen J.L."/>
            <person name="Fitzpatrick D.A."/>
            <person name="Frisvad J.C."/>
            <person name="Nielsen K.L."/>
        </authorList>
    </citation>
    <scope>NUCLEOTIDE SEQUENCE</scope>
    <source>
        <strain evidence="1">IBT 17514</strain>
    </source>
</reference>
<sequence length="183" mass="20947">MFRLADLESLLTIQPALENRRQQQLGAIYRGSNNCLELAREIIEGHMRSFHPRLLDIKQPAHTTALTTEIGINEAAVAAFNTSQLSVLPDSTPCLIKYIEVLAVRLITIQSLRQDKRQILNDIISHGSVPPSFVRQHDKRIRQMIPDIGFGFQREFRLKRHNSISALKEKLERYKATLLLDLL</sequence>
<keyword evidence="2" id="KW-1185">Reference proteome</keyword>
<accession>A0AAD6MUT8</accession>
<comment type="caution">
    <text evidence="1">The sequence shown here is derived from an EMBL/GenBank/DDBJ whole genome shotgun (WGS) entry which is preliminary data.</text>
</comment>
<organism evidence="1 2">
    <name type="scientific">Penicillium malachiteum</name>
    <dbReference type="NCBI Taxonomy" id="1324776"/>
    <lineage>
        <taxon>Eukaryota</taxon>
        <taxon>Fungi</taxon>
        <taxon>Dikarya</taxon>
        <taxon>Ascomycota</taxon>
        <taxon>Pezizomycotina</taxon>
        <taxon>Eurotiomycetes</taxon>
        <taxon>Eurotiomycetidae</taxon>
        <taxon>Eurotiales</taxon>
        <taxon>Aspergillaceae</taxon>
        <taxon>Penicillium</taxon>
    </lineage>
</organism>
<protein>
    <submittedName>
        <fullName evidence="1">Uncharacterized protein</fullName>
    </submittedName>
</protein>
<gene>
    <name evidence="1" type="ORF">N7493_007393</name>
</gene>
<evidence type="ECO:0000313" key="2">
    <source>
        <dbReference type="Proteomes" id="UP001215712"/>
    </source>
</evidence>